<comment type="similarity">
    <text evidence="5">Belongs to the HIPP family.</text>
</comment>
<reference evidence="8 9" key="1">
    <citation type="journal article" date="2021" name="Comput. Struct. Biotechnol. J.">
        <title>De novo genome assembly of the potent medicinal plant Rehmannia glutinosa using nanopore technology.</title>
        <authorList>
            <person name="Ma L."/>
            <person name="Dong C."/>
            <person name="Song C."/>
            <person name="Wang X."/>
            <person name="Zheng X."/>
            <person name="Niu Y."/>
            <person name="Chen S."/>
            <person name="Feng W."/>
        </authorList>
    </citation>
    <scope>NUCLEOTIDE SEQUENCE [LARGE SCALE GENOMIC DNA]</scope>
    <source>
        <strain evidence="8">DH-2019</strain>
    </source>
</reference>
<comment type="caution">
    <text evidence="8">The sequence shown here is derived from an EMBL/GenBank/DDBJ whole genome shotgun (WGS) entry which is preliminary data.</text>
</comment>
<keyword evidence="9" id="KW-1185">Reference proteome</keyword>
<feature type="compositionally biased region" description="Basic and acidic residues" evidence="7">
    <location>
        <begin position="115"/>
        <end position="145"/>
    </location>
</feature>
<keyword evidence="3" id="KW-0479">Metal-binding</keyword>
<feature type="compositionally biased region" description="Gly residues" evidence="7">
    <location>
        <begin position="204"/>
        <end position="216"/>
    </location>
</feature>
<accession>A0ABR0XPU4</accession>
<feature type="compositionally biased region" description="Basic residues" evidence="7">
    <location>
        <begin position="217"/>
        <end position="227"/>
    </location>
</feature>
<evidence type="ECO:0008006" key="10">
    <source>
        <dbReference type="Google" id="ProtNLM"/>
    </source>
</evidence>
<feature type="compositionally biased region" description="Acidic residues" evidence="7">
    <location>
        <begin position="146"/>
        <end position="155"/>
    </location>
</feature>
<evidence type="ECO:0000256" key="4">
    <source>
        <dbReference type="ARBA" id="ARBA00023289"/>
    </source>
</evidence>
<comment type="subcellular location">
    <subcellularLocation>
        <location evidence="1">Membrane</location>
        <topology evidence="1">Peripheral membrane protein</topology>
    </subcellularLocation>
</comment>
<evidence type="ECO:0000256" key="6">
    <source>
        <dbReference type="SAM" id="Coils"/>
    </source>
</evidence>
<dbReference type="EMBL" id="JABTTQ020000003">
    <property type="protein sequence ID" value="KAK6161152.1"/>
    <property type="molecule type" value="Genomic_DNA"/>
</dbReference>
<keyword evidence="4" id="KW-0636">Prenylation</keyword>
<dbReference type="PANTHER" id="PTHR45868:SF80">
    <property type="entry name" value="F15K9.8-RELATED"/>
    <property type="match status" value="1"/>
</dbReference>
<evidence type="ECO:0000313" key="8">
    <source>
        <dbReference type="EMBL" id="KAK6161152.1"/>
    </source>
</evidence>
<dbReference type="SUPFAM" id="SSF55008">
    <property type="entry name" value="HMA, heavy metal-associated domain"/>
    <property type="match status" value="1"/>
</dbReference>
<evidence type="ECO:0000313" key="9">
    <source>
        <dbReference type="Proteomes" id="UP001318860"/>
    </source>
</evidence>
<feature type="compositionally biased region" description="Low complexity" evidence="7">
    <location>
        <begin position="228"/>
        <end position="242"/>
    </location>
</feature>
<gene>
    <name evidence="8" type="ORF">DH2020_004533</name>
</gene>
<dbReference type="Gene3D" id="3.30.70.100">
    <property type="match status" value="1"/>
</dbReference>
<dbReference type="CDD" id="cd00371">
    <property type="entry name" value="HMA"/>
    <property type="match status" value="1"/>
</dbReference>
<dbReference type="PANTHER" id="PTHR45868">
    <property type="entry name" value="HEAVY METAL-ASSOCIATED ISOPRENYLATED PLANT PROTEIN 33-RELATED"/>
    <property type="match status" value="1"/>
</dbReference>
<dbReference type="InterPro" id="IPR006121">
    <property type="entry name" value="HMA_dom"/>
</dbReference>
<keyword evidence="4" id="KW-0449">Lipoprotein</keyword>
<keyword evidence="2" id="KW-0488">Methylation</keyword>
<evidence type="ECO:0000256" key="5">
    <source>
        <dbReference type="ARBA" id="ARBA00024045"/>
    </source>
</evidence>
<evidence type="ECO:0000256" key="7">
    <source>
        <dbReference type="SAM" id="MobiDB-lite"/>
    </source>
</evidence>
<dbReference type="Proteomes" id="UP001318860">
    <property type="component" value="Unassembled WGS sequence"/>
</dbReference>
<feature type="coiled-coil region" evidence="6">
    <location>
        <begin position="6"/>
        <end position="40"/>
    </location>
</feature>
<proteinExistence type="inferred from homology"/>
<organism evidence="8 9">
    <name type="scientific">Rehmannia glutinosa</name>
    <name type="common">Chinese foxglove</name>
    <dbReference type="NCBI Taxonomy" id="99300"/>
    <lineage>
        <taxon>Eukaryota</taxon>
        <taxon>Viridiplantae</taxon>
        <taxon>Streptophyta</taxon>
        <taxon>Embryophyta</taxon>
        <taxon>Tracheophyta</taxon>
        <taxon>Spermatophyta</taxon>
        <taxon>Magnoliopsida</taxon>
        <taxon>eudicotyledons</taxon>
        <taxon>Gunneridae</taxon>
        <taxon>Pentapetalae</taxon>
        <taxon>asterids</taxon>
        <taxon>lamiids</taxon>
        <taxon>Lamiales</taxon>
        <taxon>Orobanchaceae</taxon>
        <taxon>Rehmannieae</taxon>
        <taxon>Rehmannia</taxon>
    </lineage>
</organism>
<protein>
    <recommendedName>
        <fullName evidence="10">HMA domain-containing protein</fullName>
    </recommendedName>
</protein>
<evidence type="ECO:0000256" key="3">
    <source>
        <dbReference type="ARBA" id="ARBA00022723"/>
    </source>
</evidence>
<evidence type="ECO:0000256" key="2">
    <source>
        <dbReference type="ARBA" id="ARBA00022481"/>
    </source>
</evidence>
<keyword evidence="6" id="KW-0175">Coiled coil</keyword>
<sequence>MAITTLTELSELKKSLNTEVEQLRTEFQELRTTLQQQQEDVTSSLRSLGLQDDSGDIKEAEGLRNVENTKEIAKDLPGEDNGVYTTDIDSQQQKVTVTGNIDAQTLIKKLVKTGKHAEMWPEKPAAAKDKKPGKPDKENDSKSTENSEEEDEENPDNNNNNNNLQVKVSSPRVNGGGATTVKFIGVDPAENEKSPAAEQNGGEKNSGGGGGGGGQGGKKKKKKRKGKNNSNAGPAANGAPANTGLEIPKVGFTQVVDQINLSPPQNVHHYPQQAYVMSYNALAHPTITGAPGYYMPPSPYTYAAYAQPDDYQVEAAPLDSFQILSDEDPNGCYIM</sequence>
<dbReference type="InterPro" id="IPR036163">
    <property type="entry name" value="HMA_dom_sf"/>
</dbReference>
<feature type="region of interest" description="Disordered" evidence="7">
    <location>
        <begin position="112"/>
        <end position="242"/>
    </location>
</feature>
<evidence type="ECO:0000256" key="1">
    <source>
        <dbReference type="ARBA" id="ARBA00004170"/>
    </source>
</evidence>
<name>A0ABR0XPU4_REHGL</name>